<dbReference type="Proteomes" id="UP001207918">
    <property type="component" value="Unassembled WGS sequence"/>
</dbReference>
<gene>
    <name evidence="2" type="ORF">J6I44_18240</name>
</gene>
<keyword evidence="3" id="KW-1185">Reference proteome</keyword>
<protein>
    <recommendedName>
        <fullName evidence="1">DUF6036 domain-containing protein</fullName>
    </recommendedName>
</protein>
<accession>A0ABT3PSJ5</accession>
<dbReference type="RefSeq" id="WP_265767614.1">
    <property type="nucleotide sequence ID" value="NZ_JAGGJA010000017.1"/>
</dbReference>
<proteinExistence type="predicted"/>
<reference evidence="2 3" key="1">
    <citation type="submission" date="2021-03" db="EMBL/GenBank/DDBJ databases">
        <title>Aliifodinibius sp. nov., a new bacterium isolated from saline soil.</title>
        <authorList>
            <person name="Galisteo C."/>
            <person name="De La Haba R."/>
            <person name="Sanchez-Porro C."/>
            <person name="Ventosa A."/>
        </authorList>
    </citation>
    <scope>NUCLEOTIDE SEQUENCE [LARGE SCALE GENOMIC DNA]</scope>
    <source>
        <strain evidence="2 3">1BSP15-2V2</strain>
    </source>
</reference>
<evidence type="ECO:0000259" key="1">
    <source>
        <dbReference type="Pfam" id="PF19502"/>
    </source>
</evidence>
<sequence length="178" mass="20379">MNREQLEHAIRAACDVSGDRELFVFGSQAILGQFPDADEQLRRSIEVDLSPKNKPETIDRIDGALGENSVFHQTHGFYVHGVSVETAALPEGWKGRTNKVQDYMDEQKVGWCVEAHDLAASKLIAFREKDTSFVRRLILGDLINVEELFSRLQLINTDKELEERARNWLKRIAEELDR</sequence>
<evidence type="ECO:0000313" key="3">
    <source>
        <dbReference type="Proteomes" id="UP001207918"/>
    </source>
</evidence>
<dbReference type="EMBL" id="JAGGJA010000017">
    <property type="protein sequence ID" value="MCW9708806.1"/>
    <property type="molecule type" value="Genomic_DNA"/>
</dbReference>
<evidence type="ECO:0000313" key="2">
    <source>
        <dbReference type="EMBL" id="MCW9708806.1"/>
    </source>
</evidence>
<name>A0ABT3PSJ5_9BACT</name>
<comment type="caution">
    <text evidence="2">The sequence shown here is derived from an EMBL/GenBank/DDBJ whole genome shotgun (WGS) entry which is preliminary data.</text>
</comment>
<dbReference type="InterPro" id="IPR045792">
    <property type="entry name" value="DUF6036"/>
</dbReference>
<dbReference type="Pfam" id="PF19502">
    <property type="entry name" value="DUF6036"/>
    <property type="match status" value="1"/>
</dbReference>
<feature type="domain" description="DUF6036" evidence="1">
    <location>
        <begin position="19"/>
        <end position="163"/>
    </location>
</feature>
<organism evidence="2 3">
    <name type="scientific">Fodinibius salsisoli</name>
    <dbReference type="NCBI Taxonomy" id="2820877"/>
    <lineage>
        <taxon>Bacteria</taxon>
        <taxon>Pseudomonadati</taxon>
        <taxon>Balneolota</taxon>
        <taxon>Balneolia</taxon>
        <taxon>Balneolales</taxon>
        <taxon>Balneolaceae</taxon>
        <taxon>Fodinibius</taxon>
    </lineage>
</organism>